<feature type="domain" description="Transcriptional coactivator p15 (PC4) C-terminal" evidence="1">
    <location>
        <begin position="16"/>
        <end position="66"/>
    </location>
</feature>
<dbReference type="EMBL" id="CP007796">
    <property type="protein sequence ID" value="AIB15794.1"/>
    <property type="molecule type" value="Genomic_DNA"/>
</dbReference>
<evidence type="ECO:0000313" key="3">
    <source>
        <dbReference type="EMBL" id="MFL7906108.1"/>
    </source>
</evidence>
<dbReference type="RefSeq" id="WP_051658645.1">
    <property type="nucleotide sequence ID" value="NZ_CP007796.1"/>
</dbReference>
<dbReference type="KEGG" id="abq:ABAZ39_28455"/>
<keyword evidence="5" id="KW-1185">Reference proteome</keyword>
<protein>
    <submittedName>
        <fullName evidence="3">Transcriptional coactivator p15/PC4 family protein</fullName>
    </submittedName>
</protein>
<gene>
    <name evidence="2" type="ORF">ABAZ39_28455</name>
    <name evidence="3" type="ORF">ACJ41P_33700</name>
</gene>
<accession>A0A060DY91</accession>
<dbReference type="AlphaFoldDB" id="A0A060DY91"/>
<dbReference type="SUPFAM" id="SSF54447">
    <property type="entry name" value="ssDNA-binding transcriptional regulator domain"/>
    <property type="match status" value="1"/>
</dbReference>
<reference evidence="3 5" key="2">
    <citation type="submission" date="2024-11" db="EMBL/GenBank/DDBJ databases">
        <title>Draft genome sequences of two bacteria associated to sugarcane roots in Colombia.</title>
        <authorList>
            <person name="Pardo-Diaz S."/>
            <person name="Masmela-Mendoza J."/>
            <person name="Delgadillo-Duran P."/>
            <person name="Bautista E.J."/>
            <person name="Rojas-Tapias D.F."/>
        </authorList>
    </citation>
    <scope>NUCLEOTIDE SEQUENCE [LARGE SCALE GENOMIC DNA]</scope>
    <source>
        <strain evidence="3 5">Ap18</strain>
    </source>
</reference>
<evidence type="ECO:0000313" key="2">
    <source>
        <dbReference type="EMBL" id="AIB15794.1"/>
    </source>
</evidence>
<proteinExistence type="predicted"/>
<name>A0A060DY91_9PROT</name>
<geneLocation type="plasmid" evidence="2 4">
    <name>AbAZ39_p3</name>
</geneLocation>
<dbReference type="Proteomes" id="UP000027186">
    <property type="component" value="Plasmid AbAZ39_p3"/>
</dbReference>
<evidence type="ECO:0000313" key="5">
    <source>
        <dbReference type="Proteomes" id="UP001628281"/>
    </source>
</evidence>
<dbReference type="GO" id="GO:0006355">
    <property type="term" value="P:regulation of DNA-templated transcription"/>
    <property type="evidence" value="ECO:0007669"/>
    <property type="project" value="InterPro"/>
</dbReference>
<keyword evidence="2" id="KW-0614">Plasmid</keyword>
<dbReference type="Proteomes" id="UP001628281">
    <property type="component" value="Unassembled WGS sequence"/>
</dbReference>
<sequence>MSNSDTDTIVATIPKNATEELRVTLTSYNGHPLVDLRLFTEYRSTGEIGPTRKGLTVSVALLPQIIAGLQDAEAEARQRGLL</sequence>
<evidence type="ECO:0000313" key="4">
    <source>
        <dbReference type="Proteomes" id="UP000027186"/>
    </source>
</evidence>
<dbReference type="InterPro" id="IPR009044">
    <property type="entry name" value="ssDNA-bd_transcriptional_reg"/>
</dbReference>
<evidence type="ECO:0000259" key="1">
    <source>
        <dbReference type="Pfam" id="PF02229"/>
    </source>
</evidence>
<dbReference type="InterPro" id="IPR003173">
    <property type="entry name" value="PC4_C"/>
</dbReference>
<reference evidence="2 4" key="1">
    <citation type="journal article" date="2014" name="Genome Announc.">
        <title>Complete Genome Sequence of the Model Rhizosphere Strain Azospirillum brasilense Az39, Successfully Applied in Agriculture.</title>
        <authorList>
            <person name="Rivera D."/>
            <person name="Revale S."/>
            <person name="Molina R."/>
            <person name="Gualpa J."/>
            <person name="Puente M."/>
            <person name="Maroniche G."/>
            <person name="Paris G."/>
            <person name="Baker D."/>
            <person name="Clavijo B."/>
            <person name="McLay K."/>
            <person name="Spaepen S."/>
            <person name="Perticari A."/>
            <person name="Vazquez M."/>
            <person name="Wisniewski-Dye F."/>
            <person name="Watkins C."/>
            <person name="Martinez-Abarca F."/>
            <person name="Vanderleyden J."/>
            <person name="Cassan F."/>
        </authorList>
    </citation>
    <scope>NUCLEOTIDE SEQUENCE [LARGE SCALE GENOMIC DNA]</scope>
    <source>
        <strain evidence="2 4">Az39</strain>
        <plasmid evidence="2">AbAZ39_p3</plasmid>
    </source>
</reference>
<dbReference type="GO" id="GO:0003677">
    <property type="term" value="F:DNA binding"/>
    <property type="evidence" value="ECO:0007669"/>
    <property type="project" value="InterPro"/>
</dbReference>
<dbReference type="Gene3D" id="2.30.31.10">
    <property type="entry name" value="Transcriptional Coactivator Pc4, Chain A"/>
    <property type="match status" value="1"/>
</dbReference>
<dbReference type="Pfam" id="PF02229">
    <property type="entry name" value="PC4"/>
    <property type="match status" value="1"/>
</dbReference>
<organism evidence="2 4">
    <name type="scientific">Azospirillum argentinense</name>
    <dbReference type="NCBI Taxonomy" id="2970906"/>
    <lineage>
        <taxon>Bacteria</taxon>
        <taxon>Pseudomonadati</taxon>
        <taxon>Pseudomonadota</taxon>
        <taxon>Alphaproteobacteria</taxon>
        <taxon>Rhodospirillales</taxon>
        <taxon>Azospirillaceae</taxon>
        <taxon>Azospirillum</taxon>
    </lineage>
</organism>
<dbReference type="EMBL" id="JBJLSN010000142">
    <property type="protein sequence ID" value="MFL7906108.1"/>
    <property type="molecule type" value="Genomic_DNA"/>
</dbReference>